<evidence type="ECO:0000313" key="1">
    <source>
        <dbReference type="EMBL" id="ACR80326.1"/>
    </source>
</evidence>
<dbReference type="Proteomes" id="UP000002382">
    <property type="component" value="Chromosome"/>
</dbReference>
<keyword evidence="2" id="KW-1185">Reference proteome</keyword>
<dbReference type="SUPFAM" id="SSF46785">
    <property type="entry name" value="Winged helix' DNA-binding domain"/>
    <property type="match status" value="1"/>
</dbReference>
<organism evidence="1 2">
    <name type="scientific">Kosmotoga olearia (strain ATCC BAA-1733 / DSM 21960 / TBF 19.5.1)</name>
    <dbReference type="NCBI Taxonomy" id="521045"/>
    <lineage>
        <taxon>Bacteria</taxon>
        <taxon>Thermotogati</taxon>
        <taxon>Thermotogota</taxon>
        <taxon>Thermotogae</taxon>
        <taxon>Kosmotogales</taxon>
        <taxon>Kosmotogaceae</taxon>
        <taxon>Kosmotoga</taxon>
    </lineage>
</organism>
<reference evidence="1 2" key="2">
    <citation type="journal article" date="2011" name="J. Bacteriol.">
        <title>Genome Sequence of Kosmotoga olearia Strain TBF 19.5.1, a Thermophilic Bacterium with a Wide Growth Temperature Range, Isolated from the Troll B Oil Platform in the North Sea.</title>
        <authorList>
            <person name="Swithers K.S."/>
            <person name="Dipippo J.L."/>
            <person name="Bruce D.C."/>
            <person name="Detter C."/>
            <person name="Tapia R."/>
            <person name="Han S."/>
            <person name="Goodwin L.A."/>
            <person name="Han J."/>
            <person name="Woyke T."/>
            <person name="Pitluck S."/>
            <person name="Pennacchio L."/>
            <person name="Nolan M."/>
            <person name="Mikhailova N."/>
            <person name="Land M.L."/>
            <person name="Nesbo C.L."/>
            <person name="Gogarten J.P."/>
            <person name="Noll K.M."/>
        </authorList>
    </citation>
    <scope>NUCLEOTIDE SEQUENCE [LARGE SCALE GENOMIC DNA]</scope>
    <source>
        <strain evidence="2">ATCC BAA-1733 / DSM 21960 / TBF 19.5.1</strain>
    </source>
</reference>
<name>C5CF23_KOSOT</name>
<gene>
    <name evidence="1" type="ordered locus">Kole_1636</name>
</gene>
<protein>
    <submittedName>
        <fullName evidence="1">Transcriptional regulator, MarR family</fullName>
    </submittedName>
</protein>
<dbReference type="RefSeq" id="WP_015868971.1">
    <property type="nucleotide sequence ID" value="NC_012785.1"/>
</dbReference>
<dbReference type="Gene3D" id="3.40.50.720">
    <property type="entry name" value="NAD(P)-binding Rossmann-like Domain"/>
    <property type="match status" value="1"/>
</dbReference>
<dbReference type="OrthoDB" id="46135at2"/>
<dbReference type="InterPro" id="IPR029063">
    <property type="entry name" value="SAM-dependent_MTases_sf"/>
</dbReference>
<dbReference type="STRING" id="521045.Kole_1636"/>
<accession>C5CF23</accession>
<sequence length="225" mass="25454">MNIGEFSFFNPSPNFREMSILKAIAETPSISQERLAAVAGVVPSMINRYIKDFEEQEYIVKEGENRRKMQYILTEKGRFRLQFLTISYLREVAKLYVQSRETFGEVLDKLKDEGYERLLLYGAGIIGSILVDVLRTEGFVLVGFVDDSLFKQGSFFHDLKVYSPEEVSKLEYDGIIVASFKHADTISKNAIRNGMKNIMVFEISSSGTVSIRRINGGSTNESTAV</sequence>
<dbReference type="Gene3D" id="1.10.10.10">
    <property type="entry name" value="Winged helix-like DNA-binding domain superfamily/Winged helix DNA-binding domain"/>
    <property type="match status" value="1"/>
</dbReference>
<dbReference type="InterPro" id="IPR036390">
    <property type="entry name" value="WH_DNA-bd_sf"/>
</dbReference>
<dbReference type="InterPro" id="IPR036388">
    <property type="entry name" value="WH-like_DNA-bd_sf"/>
</dbReference>
<proteinExistence type="predicted"/>
<dbReference type="KEGG" id="kol:Kole_1636"/>
<dbReference type="SUPFAM" id="SSF53335">
    <property type="entry name" value="S-adenosyl-L-methionine-dependent methyltransferases"/>
    <property type="match status" value="1"/>
</dbReference>
<dbReference type="EMBL" id="CP001634">
    <property type="protein sequence ID" value="ACR80326.1"/>
    <property type="molecule type" value="Genomic_DNA"/>
</dbReference>
<dbReference type="eggNOG" id="COG1846">
    <property type="taxonomic scope" value="Bacteria"/>
</dbReference>
<evidence type="ECO:0000313" key="2">
    <source>
        <dbReference type="Proteomes" id="UP000002382"/>
    </source>
</evidence>
<dbReference type="AlphaFoldDB" id="C5CF23"/>
<reference evidence="1 2" key="1">
    <citation type="submission" date="2009-06" db="EMBL/GenBank/DDBJ databases">
        <title>Complete sequence of Thermotogales bacterium TBF 19.5.1.</title>
        <authorList>
            <consortium name="US DOE Joint Genome Institute"/>
            <person name="Lucas S."/>
            <person name="Copeland A."/>
            <person name="Lapidus A."/>
            <person name="Glavina del Rio T."/>
            <person name="Tice H."/>
            <person name="Bruce D."/>
            <person name="Goodwin L."/>
            <person name="Pitluck S."/>
            <person name="Chertkov O."/>
            <person name="Brettin T."/>
            <person name="Detter J.C."/>
            <person name="Han C."/>
            <person name="Schmutz J."/>
            <person name="Larimer F."/>
            <person name="Land M."/>
            <person name="Hauser L."/>
            <person name="Kyrpides N."/>
            <person name="Ovchinnikova G."/>
            <person name="Noll K."/>
        </authorList>
    </citation>
    <scope>NUCLEOTIDE SEQUENCE [LARGE SCALE GENOMIC DNA]</scope>
    <source>
        <strain evidence="2">ATCC BAA-1733 / DSM 21960 / TBF 19.5.1</strain>
    </source>
</reference>
<dbReference type="Pfam" id="PF13412">
    <property type="entry name" value="HTH_24"/>
    <property type="match status" value="1"/>
</dbReference>
<dbReference type="HOGENOM" id="CLU_110169_0_0_0"/>